<dbReference type="InterPro" id="IPR001650">
    <property type="entry name" value="Helicase_C-like"/>
</dbReference>
<proteinExistence type="predicted"/>
<dbReference type="RefSeq" id="WP_304514088.1">
    <property type="nucleotide sequence ID" value="NZ_JAOSIQ010000001.1"/>
</dbReference>
<dbReference type="Pfam" id="PF04851">
    <property type="entry name" value="ResIII"/>
    <property type="match status" value="1"/>
</dbReference>
<keyword evidence="3" id="KW-0347">Helicase</keyword>
<gene>
    <name evidence="3" type="ORF">OC701_00115</name>
</gene>
<dbReference type="SMART" id="SM00487">
    <property type="entry name" value="DEXDc"/>
    <property type="match status" value="1"/>
</dbReference>
<sequence>MLLNKIQKQLTDKIIKVFENQKTTLLVAPTGSGKTIMFSYILSHFFQIKSINKACVLVHREELMQQNKNAFENINPNITTCCFNSKIKKWDAQVIFAMVQTLVKNLQKNPNIDMLIIDEAHHSVANTYKIIIDHFLQFNPKCKILGVTATPIRGDRKKLKEIFPEITAQITVQELIQAGYLVKPEVFIRDVGIQKKIYNLYQKNQEYDLNKVANIINTTAINSEVITHWKKYAQNRQTVIFCANIKHAHDVTETFKKAGIKSQLITGNYTSEKRNIILKNFDKTKFQVIVNVNILTEGWDCQIVSCVVLLRPSSFKSTIVQMIGRGLRPITNHIQYPHIIKKDCIILDFGTSIQNNPKLFEYLSLKNPKNKKNLNNVNNKNFTDISENSKESKEIQFTKDIKMKKYDILKNSNFEWYDLTNHKKHYIAGFHAWAYITHYKDIYIAIGGKKEPKTAKCLFKGNEDNCFAIANDWLNLHETDKSAYKTQYWNQHLYTSKQREYLFRLLKLRQKNKKINFSILFDKQKMKNMNKYQMSKIITFLIKYNEIKKIILKIIKP</sequence>
<accession>A0ABT9D382</accession>
<protein>
    <submittedName>
        <fullName evidence="3">DEAD/DEAH box helicase</fullName>
    </submittedName>
</protein>
<keyword evidence="4" id="KW-1185">Reference proteome</keyword>
<dbReference type="PANTHER" id="PTHR47396">
    <property type="entry name" value="TYPE I RESTRICTION ENZYME ECOKI R PROTEIN"/>
    <property type="match status" value="1"/>
</dbReference>
<dbReference type="PANTHER" id="PTHR47396:SF1">
    <property type="entry name" value="ATP-DEPENDENT HELICASE IRC3-RELATED"/>
    <property type="match status" value="1"/>
</dbReference>
<dbReference type="InterPro" id="IPR014001">
    <property type="entry name" value="Helicase_ATP-bd"/>
</dbReference>
<evidence type="ECO:0000313" key="4">
    <source>
        <dbReference type="Proteomes" id="UP001170683"/>
    </source>
</evidence>
<comment type="caution">
    <text evidence="3">The sequence shown here is derived from an EMBL/GenBank/DDBJ whole genome shotgun (WGS) entry which is preliminary data.</text>
</comment>
<reference evidence="3 4" key="1">
    <citation type="journal article" date="2023" name="Int. J. Syst. Evol. Microbiol.">
        <title>The observation of taxonomic boundaries for the 16SrII and 16SrXXV phytoplasmas using genome-based delimitation.</title>
        <authorList>
            <person name="Rodrigues Jardim B."/>
            <person name="Tran-Nguyen L.T.T."/>
            <person name="Gambley C."/>
            <person name="Al-Sadi A.M."/>
            <person name="Al-Subhi A.M."/>
            <person name="Foissac X."/>
            <person name="Salar P."/>
            <person name="Cai H."/>
            <person name="Yang J.Y."/>
            <person name="Davis R."/>
            <person name="Jones L."/>
            <person name="Rodoni B."/>
            <person name="Constable F.E."/>
        </authorList>
    </citation>
    <scope>NUCLEOTIDE SEQUENCE [LARGE SCALE GENOMIC DNA]</scope>
    <source>
        <strain evidence="3">BAWM-225</strain>
    </source>
</reference>
<evidence type="ECO:0000259" key="2">
    <source>
        <dbReference type="PROSITE" id="PS51194"/>
    </source>
</evidence>
<keyword evidence="3" id="KW-0067">ATP-binding</keyword>
<dbReference type="GO" id="GO:0004386">
    <property type="term" value="F:helicase activity"/>
    <property type="evidence" value="ECO:0007669"/>
    <property type="project" value="UniProtKB-KW"/>
</dbReference>
<organism evidence="3 4">
    <name type="scientific">Candidatus Phytoplasma bonamiae</name>
    <dbReference type="NCBI Taxonomy" id="2982626"/>
    <lineage>
        <taxon>Bacteria</taxon>
        <taxon>Bacillati</taxon>
        <taxon>Mycoplasmatota</taxon>
        <taxon>Mollicutes</taxon>
        <taxon>Acholeplasmatales</taxon>
        <taxon>Acholeplasmataceae</taxon>
        <taxon>Candidatus Phytoplasma</taxon>
        <taxon>16SrII (Peanut WB group)</taxon>
    </lineage>
</organism>
<dbReference type="Proteomes" id="UP001170683">
    <property type="component" value="Unassembled WGS sequence"/>
</dbReference>
<dbReference type="SUPFAM" id="SSF52540">
    <property type="entry name" value="P-loop containing nucleoside triphosphate hydrolases"/>
    <property type="match status" value="1"/>
</dbReference>
<dbReference type="Gene3D" id="3.40.50.300">
    <property type="entry name" value="P-loop containing nucleotide triphosphate hydrolases"/>
    <property type="match status" value="2"/>
</dbReference>
<keyword evidence="3" id="KW-0547">Nucleotide-binding</keyword>
<evidence type="ECO:0000313" key="3">
    <source>
        <dbReference type="EMBL" id="MDO8063880.1"/>
    </source>
</evidence>
<dbReference type="InterPro" id="IPR006935">
    <property type="entry name" value="Helicase/UvrB_N"/>
</dbReference>
<keyword evidence="3" id="KW-0378">Hydrolase</keyword>
<dbReference type="InterPro" id="IPR027417">
    <property type="entry name" value="P-loop_NTPase"/>
</dbReference>
<name>A0ABT9D382_9MOLU</name>
<dbReference type="EMBL" id="JAOSIQ010000001">
    <property type="protein sequence ID" value="MDO8063880.1"/>
    <property type="molecule type" value="Genomic_DNA"/>
</dbReference>
<dbReference type="PROSITE" id="PS51192">
    <property type="entry name" value="HELICASE_ATP_BIND_1"/>
    <property type="match status" value="1"/>
</dbReference>
<evidence type="ECO:0000259" key="1">
    <source>
        <dbReference type="PROSITE" id="PS51192"/>
    </source>
</evidence>
<dbReference type="SMART" id="SM00490">
    <property type="entry name" value="HELICc"/>
    <property type="match status" value="1"/>
</dbReference>
<feature type="domain" description="Helicase ATP-binding" evidence="1">
    <location>
        <begin position="15"/>
        <end position="169"/>
    </location>
</feature>
<dbReference type="Pfam" id="PF00271">
    <property type="entry name" value="Helicase_C"/>
    <property type="match status" value="1"/>
</dbReference>
<feature type="domain" description="Helicase C-terminal" evidence="2">
    <location>
        <begin position="225"/>
        <end position="378"/>
    </location>
</feature>
<dbReference type="PROSITE" id="PS51194">
    <property type="entry name" value="HELICASE_CTER"/>
    <property type="match status" value="1"/>
</dbReference>
<dbReference type="InterPro" id="IPR050742">
    <property type="entry name" value="Helicase_Restrict-Modif_Enz"/>
</dbReference>